<protein>
    <submittedName>
        <fullName evidence="2">Uncharacterized protein</fullName>
    </submittedName>
</protein>
<proteinExistence type="predicted"/>
<evidence type="ECO:0000313" key="3">
    <source>
        <dbReference type="Proteomes" id="UP001595767"/>
    </source>
</evidence>
<dbReference type="Gene3D" id="2.130.10.10">
    <property type="entry name" value="YVTN repeat-like/Quinoprotein amine dehydrogenase"/>
    <property type="match status" value="1"/>
</dbReference>
<keyword evidence="3" id="KW-1185">Reference proteome</keyword>
<sequence length="55" mass="6091">MIDTRSRKLTAERDSGVTPSTEYGSTTWGAAVDPTTHRLYVTNSDIGRIEVIAHR</sequence>
<evidence type="ECO:0000256" key="1">
    <source>
        <dbReference type="SAM" id="MobiDB-lite"/>
    </source>
</evidence>
<evidence type="ECO:0000313" key="2">
    <source>
        <dbReference type="EMBL" id="MFC4127225.1"/>
    </source>
</evidence>
<accession>A0ABV8L964</accession>
<feature type="compositionally biased region" description="Polar residues" evidence="1">
    <location>
        <begin position="17"/>
        <end position="28"/>
    </location>
</feature>
<dbReference type="RefSeq" id="WP_378552515.1">
    <property type="nucleotide sequence ID" value="NZ_JBHSBA010000012.1"/>
</dbReference>
<dbReference type="EMBL" id="JBHSBA010000012">
    <property type="protein sequence ID" value="MFC4127225.1"/>
    <property type="molecule type" value="Genomic_DNA"/>
</dbReference>
<reference evidence="3" key="1">
    <citation type="journal article" date="2019" name="Int. J. Syst. Evol. Microbiol.">
        <title>The Global Catalogue of Microorganisms (GCM) 10K type strain sequencing project: providing services to taxonomists for standard genome sequencing and annotation.</title>
        <authorList>
            <consortium name="The Broad Institute Genomics Platform"/>
            <consortium name="The Broad Institute Genome Sequencing Center for Infectious Disease"/>
            <person name="Wu L."/>
            <person name="Ma J."/>
        </authorList>
    </citation>
    <scope>NUCLEOTIDE SEQUENCE [LARGE SCALE GENOMIC DNA]</scope>
    <source>
        <strain evidence="3">CGMCC 4.7204</strain>
    </source>
</reference>
<feature type="region of interest" description="Disordered" evidence="1">
    <location>
        <begin position="1"/>
        <end position="29"/>
    </location>
</feature>
<dbReference type="InterPro" id="IPR015943">
    <property type="entry name" value="WD40/YVTN_repeat-like_dom_sf"/>
</dbReference>
<comment type="caution">
    <text evidence="2">The sequence shown here is derived from an EMBL/GenBank/DDBJ whole genome shotgun (WGS) entry which is preliminary data.</text>
</comment>
<name>A0ABV8L964_9NOCA</name>
<organism evidence="2 3">
    <name type="scientific">Nocardia rhizosphaerae</name>
    <dbReference type="NCBI Taxonomy" id="1691571"/>
    <lineage>
        <taxon>Bacteria</taxon>
        <taxon>Bacillati</taxon>
        <taxon>Actinomycetota</taxon>
        <taxon>Actinomycetes</taxon>
        <taxon>Mycobacteriales</taxon>
        <taxon>Nocardiaceae</taxon>
        <taxon>Nocardia</taxon>
    </lineage>
</organism>
<feature type="compositionally biased region" description="Basic and acidic residues" evidence="1">
    <location>
        <begin position="1"/>
        <end position="15"/>
    </location>
</feature>
<dbReference type="Proteomes" id="UP001595767">
    <property type="component" value="Unassembled WGS sequence"/>
</dbReference>
<gene>
    <name evidence="2" type="ORF">ACFOW8_20030</name>
</gene>